<comment type="similarity">
    <text evidence="4">Belongs to the MsrA Met sulfoxide reductase family.</text>
</comment>
<proteinExistence type="inferred from homology"/>
<comment type="catalytic activity">
    <reaction evidence="2 4">
        <text>L-methionyl-[protein] + [thioredoxin]-disulfide + H2O = L-methionyl-(S)-S-oxide-[protein] + [thioredoxin]-dithiol</text>
        <dbReference type="Rhea" id="RHEA:14217"/>
        <dbReference type="Rhea" id="RHEA-COMP:10698"/>
        <dbReference type="Rhea" id="RHEA-COMP:10700"/>
        <dbReference type="Rhea" id="RHEA-COMP:12313"/>
        <dbReference type="Rhea" id="RHEA-COMP:12315"/>
        <dbReference type="ChEBI" id="CHEBI:15377"/>
        <dbReference type="ChEBI" id="CHEBI:16044"/>
        <dbReference type="ChEBI" id="CHEBI:29950"/>
        <dbReference type="ChEBI" id="CHEBI:44120"/>
        <dbReference type="ChEBI" id="CHEBI:50058"/>
        <dbReference type="EC" id="1.8.4.11"/>
    </reaction>
</comment>
<organism evidence="5 6">
    <name type="scientific">Sinorhizobium americanum</name>
    <dbReference type="NCBI Taxonomy" id="194963"/>
    <lineage>
        <taxon>Bacteria</taxon>
        <taxon>Pseudomonadati</taxon>
        <taxon>Pseudomonadota</taxon>
        <taxon>Alphaproteobacteria</taxon>
        <taxon>Hyphomicrobiales</taxon>
        <taxon>Rhizobiaceae</taxon>
        <taxon>Sinorhizobium/Ensifer group</taxon>
        <taxon>Sinorhizobium</taxon>
    </lineage>
</organism>
<reference evidence="5 6" key="1">
    <citation type="submission" date="2015-10" db="EMBL/GenBank/DDBJ databases">
        <title>Genomic differences between typical nodule nitrogen-fixing rhizobial strains and those coming from bean seeds.</title>
        <authorList>
            <person name="Peralta H."/>
            <person name="Aguilar-Vera A."/>
            <person name="Diaz R."/>
            <person name="Mora Y."/>
            <person name="Martinez-Batallar G."/>
            <person name="Salazar E."/>
            <person name="Vargas-Lagunas C."/>
            <person name="Encarnacion S."/>
            <person name="Girard L."/>
            <person name="Mora J."/>
        </authorList>
    </citation>
    <scope>NUCLEOTIDE SEQUENCE [LARGE SCALE GENOMIC DNA]</scope>
    <source>
        <strain evidence="5 6">CFNEI 73</strain>
    </source>
</reference>
<dbReference type="SUPFAM" id="SSF55068">
    <property type="entry name" value="Peptide methionine sulfoxide reductase"/>
    <property type="match status" value="1"/>
</dbReference>
<feature type="active site" evidence="4">
    <location>
        <position position="34"/>
    </location>
</feature>
<dbReference type="PANTHER" id="PTHR43774:SF1">
    <property type="entry name" value="PEPTIDE METHIONINE SULFOXIDE REDUCTASE MSRA 2"/>
    <property type="match status" value="1"/>
</dbReference>
<keyword evidence="6" id="KW-1185">Reference proteome</keyword>
<evidence type="ECO:0000256" key="4">
    <source>
        <dbReference type="HAMAP-Rule" id="MF_01401"/>
    </source>
</evidence>
<dbReference type="EC" id="1.8.4.11" evidence="4"/>
<comment type="catalytic activity">
    <reaction evidence="3 4">
        <text>[thioredoxin]-disulfide + L-methionine + H2O = L-methionine (S)-S-oxide + [thioredoxin]-dithiol</text>
        <dbReference type="Rhea" id="RHEA:19993"/>
        <dbReference type="Rhea" id="RHEA-COMP:10698"/>
        <dbReference type="Rhea" id="RHEA-COMP:10700"/>
        <dbReference type="ChEBI" id="CHEBI:15377"/>
        <dbReference type="ChEBI" id="CHEBI:29950"/>
        <dbReference type="ChEBI" id="CHEBI:50058"/>
        <dbReference type="ChEBI" id="CHEBI:57844"/>
        <dbReference type="ChEBI" id="CHEBI:58772"/>
        <dbReference type="EC" id="1.8.4.11"/>
    </reaction>
</comment>
<protein>
    <recommendedName>
        <fullName evidence="4">Peptide methionine sulfoxide reductase MsrA</fullName>
        <shortName evidence="4">Protein-methionine-S-oxide reductase</shortName>
        <ecNumber evidence="4">1.8.4.11</ecNumber>
    </recommendedName>
    <alternativeName>
        <fullName evidence="4">Peptide-methionine (S)-S-oxide reductase</fullName>
        <shortName evidence="4">Peptide Met(O) reductase</shortName>
    </alternativeName>
</protein>
<gene>
    <name evidence="4 5" type="primary">msrA</name>
    <name evidence="5" type="ORF">SAMCFNEI73_Ch3503</name>
</gene>
<dbReference type="GO" id="GO:0033744">
    <property type="term" value="F:L-methionine:thioredoxin-disulfide S-oxidoreductase activity"/>
    <property type="evidence" value="ECO:0007669"/>
    <property type="project" value="RHEA"/>
</dbReference>
<dbReference type="EMBL" id="CP013107">
    <property type="protein sequence ID" value="APG92755.1"/>
    <property type="molecule type" value="Genomic_DNA"/>
</dbReference>
<evidence type="ECO:0000256" key="3">
    <source>
        <dbReference type="ARBA" id="ARBA00048782"/>
    </source>
</evidence>
<dbReference type="RefSeq" id="WP_064252311.1">
    <property type="nucleotide sequence ID" value="NZ_CP013107.1"/>
</dbReference>
<dbReference type="STRING" id="194963.SAMCFNEI73_Ch3503"/>
<dbReference type="HAMAP" id="MF_01401">
    <property type="entry name" value="MsrA"/>
    <property type="match status" value="1"/>
</dbReference>
<dbReference type="Pfam" id="PF01625">
    <property type="entry name" value="PMSR"/>
    <property type="match status" value="1"/>
</dbReference>
<dbReference type="PANTHER" id="PTHR43774">
    <property type="entry name" value="PEPTIDE METHIONINE SULFOXIDE REDUCTASE"/>
    <property type="match status" value="1"/>
</dbReference>
<comment type="function">
    <text evidence="4">Has an important function as a repair enzyme for proteins that have been inactivated by oxidation. Catalyzes the reversible oxidation-reduction of methionine sulfoxide in proteins to methionine.</text>
</comment>
<evidence type="ECO:0000256" key="1">
    <source>
        <dbReference type="ARBA" id="ARBA00023002"/>
    </source>
</evidence>
<dbReference type="InterPro" id="IPR002569">
    <property type="entry name" value="Met_Sox_Rdtase_MsrA_dom"/>
</dbReference>
<keyword evidence="1 4" id="KW-0560">Oxidoreductase</keyword>
<dbReference type="GO" id="GO:0008113">
    <property type="term" value="F:peptide-methionine (S)-S-oxide reductase activity"/>
    <property type="evidence" value="ECO:0007669"/>
    <property type="project" value="UniProtKB-UniRule"/>
</dbReference>
<dbReference type="Proteomes" id="UP000182306">
    <property type="component" value="Chromosome"/>
</dbReference>
<dbReference type="OrthoDB" id="4174719at2"/>
<dbReference type="AlphaFoldDB" id="A0A1L3LRP4"/>
<dbReference type="Gene3D" id="3.30.1060.10">
    <property type="entry name" value="Peptide methionine sulphoxide reductase MsrA"/>
    <property type="match status" value="1"/>
</dbReference>
<evidence type="ECO:0000313" key="6">
    <source>
        <dbReference type="Proteomes" id="UP000182306"/>
    </source>
</evidence>
<accession>A0A1L3LRP4</accession>
<dbReference type="NCBIfam" id="TIGR00401">
    <property type="entry name" value="msrA"/>
    <property type="match status" value="1"/>
</dbReference>
<evidence type="ECO:0000256" key="2">
    <source>
        <dbReference type="ARBA" id="ARBA00047806"/>
    </source>
</evidence>
<sequence length="200" mass="22060">MLLARLLVAFAVSCLLLSPGRAAEPQYAIFAGGCFWCVESDFDDVPGVVETISGYAGGKSEHPTYQDYAKGGHREVVRIKFDPDKVSYAELVGVLFRTTDPTDGGGQFCDRGFSYSTAIYALDEQQAMQAKAEKIKAEAELGRPIVTPVEGPAKFWPAEGYHQDFAARNPIRYWYYRNGCGRNRAVEALWGERAYAGVSH</sequence>
<dbReference type="InterPro" id="IPR036509">
    <property type="entry name" value="Met_Sox_Rdtase_MsrA_sf"/>
</dbReference>
<dbReference type="KEGG" id="same:SAMCFNEI73_Ch3503"/>
<evidence type="ECO:0000313" key="5">
    <source>
        <dbReference type="EMBL" id="APG92755.1"/>
    </source>
</evidence>
<name>A0A1L3LRP4_9HYPH</name>